<protein>
    <submittedName>
        <fullName evidence="2">Uncharacterized protein</fullName>
    </submittedName>
</protein>
<evidence type="ECO:0000313" key="3">
    <source>
        <dbReference type="Proteomes" id="UP001165060"/>
    </source>
</evidence>
<gene>
    <name evidence="2" type="ORF">TeGR_g3565</name>
</gene>
<feature type="region of interest" description="Disordered" evidence="1">
    <location>
        <begin position="249"/>
        <end position="289"/>
    </location>
</feature>
<dbReference type="EMBL" id="BRYB01006254">
    <property type="protein sequence ID" value="GMI53428.1"/>
    <property type="molecule type" value="Genomic_DNA"/>
</dbReference>
<name>A0ABQ6NBC9_9STRA</name>
<feature type="compositionally biased region" description="Basic residues" evidence="1">
    <location>
        <begin position="259"/>
        <end position="273"/>
    </location>
</feature>
<accession>A0ABQ6NBC9</accession>
<evidence type="ECO:0000256" key="1">
    <source>
        <dbReference type="SAM" id="MobiDB-lite"/>
    </source>
</evidence>
<organism evidence="2 3">
    <name type="scientific">Tetraparma gracilis</name>
    <dbReference type="NCBI Taxonomy" id="2962635"/>
    <lineage>
        <taxon>Eukaryota</taxon>
        <taxon>Sar</taxon>
        <taxon>Stramenopiles</taxon>
        <taxon>Ochrophyta</taxon>
        <taxon>Bolidophyceae</taxon>
        <taxon>Parmales</taxon>
        <taxon>Triparmaceae</taxon>
        <taxon>Tetraparma</taxon>
    </lineage>
</organism>
<sequence>MGNTERPLPRTERVVKLSSDPDRYAQHHWEEMSKKIKTSWSKQEEYQIVTLQAEKLKAIKLHNIARDTFAMLMNNGEHKKALQLYEENKKTLAGVNNCNEESDKYLEEKRPFDHLPSFEEWESRGGKVAEEDWVEEQKKKKWDEKLKKIRKINGYQAQYIKEKERRVKDITVHKEVGAKVYSKITSRAEIHKIFKDRNLPLPSPADEKDEEASPIECWVALQKDDAERHAKLVEKENAAASAAEALLAELDAEEDAKNNKKKKTKKKKTKKKAGPSEEVPAPAPKPGLAAQVDEMYVEAGLEKREGAKLGRETYVKHVGRAAPLF</sequence>
<reference evidence="2 3" key="1">
    <citation type="journal article" date="2023" name="Commun. Biol.">
        <title>Genome analysis of Parmales, the sister group of diatoms, reveals the evolutionary specialization of diatoms from phago-mixotrophs to photoautotrophs.</title>
        <authorList>
            <person name="Ban H."/>
            <person name="Sato S."/>
            <person name="Yoshikawa S."/>
            <person name="Yamada K."/>
            <person name="Nakamura Y."/>
            <person name="Ichinomiya M."/>
            <person name="Sato N."/>
            <person name="Blanc-Mathieu R."/>
            <person name="Endo H."/>
            <person name="Kuwata A."/>
            <person name="Ogata H."/>
        </authorList>
    </citation>
    <scope>NUCLEOTIDE SEQUENCE [LARGE SCALE GENOMIC DNA]</scope>
</reference>
<proteinExistence type="predicted"/>
<evidence type="ECO:0000313" key="2">
    <source>
        <dbReference type="EMBL" id="GMI53428.1"/>
    </source>
</evidence>
<keyword evidence="3" id="KW-1185">Reference proteome</keyword>
<comment type="caution">
    <text evidence="2">The sequence shown here is derived from an EMBL/GenBank/DDBJ whole genome shotgun (WGS) entry which is preliminary data.</text>
</comment>
<dbReference type="Proteomes" id="UP001165060">
    <property type="component" value="Unassembled WGS sequence"/>
</dbReference>